<dbReference type="GO" id="GO:0000993">
    <property type="term" value="F:RNA polymerase II complex binding"/>
    <property type="evidence" value="ECO:0007669"/>
    <property type="project" value="TreeGrafter"/>
</dbReference>
<dbReference type="PANTHER" id="PTHR15911">
    <property type="entry name" value="WW DOMAIN-CONTAINING ADAPTER PROTEIN WITH COILED-COIL"/>
    <property type="match status" value="1"/>
</dbReference>
<feature type="compositionally biased region" description="Low complexity" evidence="3">
    <location>
        <begin position="24"/>
        <end position="35"/>
    </location>
</feature>
<dbReference type="InterPro" id="IPR038867">
    <property type="entry name" value="WAC"/>
</dbReference>
<keyword evidence="2" id="KW-0539">Nucleus</keyword>
<protein>
    <submittedName>
        <fullName evidence="4">Uncharacterized protein</fullName>
    </submittedName>
</protein>
<evidence type="ECO:0000313" key="4">
    <source>
        <dbReference type="EMBL" id="JAA56996.1"/>
    </source>
</evidence>
<dbReference type="AlphaFoldDB" id="L7LY38"/>
<evidence type="ECO:0000256" key="2">
    <source>
        <dbReference type="ARBA" id="ARBA00023242"/>
    </source>
</evidence>
<name>L7LY38_RHIPC</name>
<reference evidence="4" key="2">
    <citation type="journal article" date="2015" name="J. Proteomics">
        <title>Sexual differences in the sialomes of the zebra tick, Rhipicephalus pulchellus.</title>
        <authorList>
            <person name="Tan A.W."/>
            <person name="Francischetti I.M."/>
            <person name="Slovak M."/>
            <person name="Kini R.M."/>
            <person name="Ribeiro J.M."/>
        </authorList>
    </citation>
    <scope>NUCLEOTIDE SEQUENCE</scope>
    <source>
        <tissue evidence="4">Salivary gland</tissue>
    </source>
</reference>
<dbReference type="GO" id="GO:0010506">
    <property type="term" value="P:regulation of autophagy"/>
    <property type="evidence" value="ECO:0007669"/>
    <property type="project" value="TreeGrafter"/>
</dbReference>
<dbReference type="EMBL" id="GACK01008038">
    <property type="protein sequence ID" value="JAA56996.1"/>
    <property type="molecule type" value="mRNA"/>
</dbReference>
<sequence length="158" mass="18167">MVMHARKLPRLSDGYFDRTQAHPYENSSKYSSKSNLGSRYNDKVRESPSNGSHSRMGSPDSRHSPRYHKSSYNQRLKDRDKDHERGAYAHLQAGYVYGPWNNQRVRLTLASRTASVCSMTTECVLPFCKGCTLLGFRNVSKPDEFMIEKKFTPTCHNK</sequence>
<organism evidence="4">
    <name type="scientific">Rhipicephalus pulchellus</name>
    <name type="common">Yellow backed tick</name>
    <name type="synonym">Dermacentor pulchellus</name>
    <dbReference type="NCBI Taxonomy" id="72859"/>
    <lineage>
        <taxon>Eukaryota</taxon>
        <taxon>Metazoa</taxon>
        <taxon>Ecdysozoa</taxon>
        <taxon>Arthropoda</taxon>
        <taxon>Chelicerata</taxon>
        <taxon>Arachnida</taxon>
        <taxon>Acari</taxon>
        <taxon>Parasitiformes</taxon>
        <taxon>Ixodida</taxon>
        <taxon>Ixodoidea</taxon>
        <taxon>Ixodidae</taxon>
        <taxon>Rhipicephalinae</taxon>
        <taxon>Rhipicephalus</taxon>
        <taxon>Rhipicephalus</taxon>
    </lineage>
</organism>
<proteinExistence type="evidence at transcript level"/>
<feature type="region of interest" description="Disordered" evidence="3">
    <location>
        <begin position="17"/>
        <end position="82"/>
    </location>
</feature>
<reference evidence="4" key="1">
    <citation type="submission" date="2012-11" db="EMBL/GenBank/DDBJ databases">
        <authorList>
            <person name="Lucero-Rivera Y.E."/>
            <person name="Tovar-Ramirez D."/>
        </authorList>
    </citation>
    <scope>NUCLEOTIDE SEQUENCE</scope>
    <source>
        <tissue evidence="4">Salivary gland</tissue>
    </source>
</reference>
<comment type="subcellular location">
    <subcellularLocation>
        <location evidence="1">Nucleus</location>
    </subcellularLocation>
</comment>
<accession>L7LY38</accession>
<evidence type="ECO:0000256" key="1">
    <source>
        <dbReference type="ARBA" id="ARBA00004123"/>
    </source>
</evidence>
<dbReference type="PANTHER" id="PTHR15911:SF6">
    <property type="entry name" value="WW DOMAIN-CONTAINING ADAPTER PROTEIN WITH COILED-COIL"/>
    <property type="match status" value="1"/>
</dbReference>
<dbReference type="GO" id="GO:0005634">
    <property type="term" value="C:nucleus"/>
    <property type="evidence" value="ECO:0007669"/>
    <property type="project" value="UniProtKB-SubCell"/>
</dbReference>
<evidence type="ECO:0000256" key="3">
    <source>
        <dbReference type="SAM" id="MobiDB-lite"/>
    </source>
</evidence>
<dbReference type="GO" id="GO:0003682">
    <property type="term" value="F:chromatin binding"/>
    <property type="evidence" value="ECO:0007669"/>
    <property type="project" value="TreeGrafter"/>
</dbReference>
<dbReference type="GO" id="GO:1904263">
    <property type="term" value="P:positive regulation of TORC1 signaling"/>
    <property type="evidence" value="ECO:0007669"/>
    <property type="project" value="TreeGrafter"/>
</dbReference>